<dbReference type="Proteomes" id="UP001195769">
    <property type="component" value="Unassembled WGS sequence"/>
</dbReference>
<accession>A0AAD4HHM8</accession>
<keyword evidence="2" id="KW-1185">Reference proteome</keyword>
<dbReference type="AlphaFoldDB" id="A0AAD4HHM8"/>
<protein>
    <submittedName>
        <fullName evidence="1">Uncharacterized protein</fullName>
    </submittedName>
</protein>
<reference evidence="1" key="1">
    <citation type="journal article" date="2020" name="New Phytol.">
        <title>Comparative genomics reveals dynamic genome evolution in host specialist ectomycorrhizal fungi.</title>
        <authorList>
            <person name="Lofgren L.A."/>
            <person name="Nguyen N.H."/>
            <person name="Vilgalys R."/>
            <person name="Ruytinx J."/>
            <person name="Liao H.L."/>
            <person name="Branco S."/>
            <person name="Kuo A."/>
            <person name="LaButti K."/>
            <person name="Lipzen A."/>
            <person name="Andreopoulos W."/>
            <person name="Pangilinan J."/>
            <person name="Riley R."/>
            <person name="Hundley H."/>
            <person name="Na H."/>
            <person name="Barry K."/>
            <person name="Grigoriev I.V."/>
            <person name="Stajich J.E."/>
            <person name="Kennedy P.G."/>
        </authorList>
    </citation>
    <scope>NUCLEOTIDE SEQUENCE</scope>
    <source>
        <strain evidence="1">FC203</strain>
    </source>
</reference>
<comment type="caution">
    <text evidence="1">The sequence shown here is derived from an EMBL/GenBank/DDBJ whole genome shotgun (WGS) entry which is preliminary data.</text>
</comment>
<evidence type="ECO:0000313" key="2">
    <source>
        <dbReference type="Proteomes" id="UP001195769"/>
    </source>
</evidence>
<organism evidence="1 2">
    <name type="scientific">Suillus fuscotomentosus</name>
    <dbReference type="NCBI Taxonomy" id="1912939"/>
    <lineage>
        <taxon>Eukaryota</taxon>
        <taxon>Fungi</taxon>
        <taxon>Dikarya</taxon>
        <taxon>Basidiomycota</taxon>
        <taxon>Agaricomycotina</taxon>
        <taxon>Agaricomycetes</taxon>
        <taxon>Agaricomycetidae</taxon>
        <taxon>Boletales</taxon>
        <taxon>Suillineae</taxon>
        <taxon>Suillaceae</taxon>
        <taxon>Suillus</taxon>
    </lineage>
</organism>
<dbReference type="GeneID" id="64660016"/>
<evidence type="ECO:0000313" key="1">
    <source>
        <dbReference type="EMBL" id="KAG1895829.1"/>
    </source>
</evidence>
<dbReference type="RefSeq" id="XP_041221405.1">
    <property type="nucleotide sequence ID" value="XM_041365718.1"/>
</dbReference>
<dbReference type="EMBL" id="JABBWK010000062">
    <property type="protein sequence ID" value="KAG1895829.1"/>
    <property type="molecule type" value="Genomic_DNA"/>
</dbReference>
<proteinExistence type="predicted"/>
<gene>
    <name evidence="1" type="ORF">F5891DRAFT_1175483</name>
</gene>
<name>A0AAD4HHM8_9AGAM</name>
<sequence>MILYQTKHCVIKRTWSLVLVCLDNERNKMTLVARLAYTITDKLIASLAVKAQTQNSSHSSTVIRSLPNVIWTYEQLAPWNNRIPAARFTLNQSEIRVKAWITSTPTRRVEDLNSQVGNYIRQSARFASGLEEIVQSL</sequence>